<evidence type="ECO:0000259" key="4">
    <source>
        <dbReference type="Pfam" id="PF01182"/>
    </source>
</evidence>
<evidence type="ECO:0000256" key="3">
    <source>
        <dbReference type="HAMAP-Rule" id="MF_01241"/>
    </source>
</evidence>
<dbReference type="InterPro" id="IPR004547">
    <property type="entry name" value="Glucosamine6P_isomerase"/>
</dbReference>
<comment type="function">
    <text evidence="3">Catalyzes the reversible isomerization-deamination of glucosamine 6-phosphate (GlcN6P) to form fructose 6-phosphate (Fru6P) and ammonium ion.</text>
</comment>
<name>A0ABR9QQ21_9BACI</name>
<dbReference type="InterPro" id="IPR018321">
    <property type="entry name" value="Glucosamine6P_isomerase_CS"/>
</dbReference>
<dbReference type="EMBL" id="JADCLJ010000025">
    <property type="protein sequence ID" value="MBE4910554.1"/>
    <property type="molecule type" value="Genomic_DNA"/>
</dbReference>
<feature type="domain" description="Glucosamine/galactosamine-6-phosphate isomerase" evidence="4">
    <location>
        <begin position="10"/>
        <end position="227"/>
    </location>
</feature>
<reference evidence="5 6" key="1">
    <citation type="submission" date="2020-10" db="EMBL/GenBank/DDBJ databases">
        <title>Bacillus sp. HD4P25, an endophyte from a halophyte.</title>
        <authorList>
            <person name="Sun J.-Q."/>
        </authorList>
    </citation>
    <scope>NUCLEOTIDE SEQUENCE [LARGE SCALE GENOMIC DNA]</scope>
    <source>
        <strain evidence="5 6">YIM 93174</strain>
    </source>
</reference>
<dbReference type="Gene3D" id="3.40.50.1360">
    <property type="match status" value="1"/>
</dbReference>
<keyword evidence="6" id="KW-1185">Reference proteome</keyword>
<dbReference type="EC" id="3.5.99.6" evidence="3"/>
<protein>
    <recommendedName>
        <fullName evidence="3">Glucosamine-6-phosphate deaminase</fullName>
        <ecNumber evidence="3">3.5.99.6</ecNumber>
    </recommendedName>
    <alternativeName>
        <fullName evidence="3">GlcN6P deaminase</fullName>
        <shortName evidence="3">GNPDA</shortName>
    </alternativeName>
    <alternativeName>
        <fullName evidence="3">Glucosamine-6-phosphate isomerase</fullName>
    </alternativeName>
</protein>
<keyword evidence="1 3" id="KW-0378">Hydrolase</keyword>
<evidence type="ECO:0000256" key="1">
    <source>
        <dbReference type="ARBA" id="ARBA00022801"/>
    </source>
</evidence>
<feature type="active site" description="Proton acceptor; for enolization step" evidence="3">
    <location>
        <position position="67"/>
    </location>
</feature>
<accession>A0ABR9QQ21</accession>
<dbReference type="Pfam" id="PF01182">
    <property type="entry name" value="Glucosamine_iso"/>
    <property type="match status" value="1"/>
</dbReference>
<dbReference type="Proteomes" id="UP001516662">
    <property type="component" value="Unassembled WGS sequence"/>
</dbReference>
<dbReference type="InterPro" id="IPR037171">
    <property type="entry name" value="NagB/RpiA_transferase-like"/>
</dbReference>
<comment type="caution">
    <text evidence="3">Lacks conserved residue(s) required for the propagation of feature annotation.</text>
</comment>
<comment type="catalytic activity">
    <reaction evidence="3">
        <text>alpha-D-glucosamine 6-phosphate + H2O = beta-D-fructose 6-phosphate + NH4(+)</text>
        <dbReference type="Rhea" id="RHEA:12172"/>
        <dbReference type="ChEBI" id="CHEBI:15377"/>
        <dbReference type="ChEBI" id="CHEBI:28938"/>
        <dbReference type="ChEBI" id="CHEBI:57634"/>
        <dbReference type="ChEBI" id="CHEBI:75989"/>
        <dbReference type="EC" id="3.5.99.6"/>
    </reaction>
</comment>
<dbReference type="NCBIfam" id="TIGR00502">
    <property type="entry name" value="nagB"/>
    <property type="match status" value="1"/>
</dbReference>
<comment type="caution">
    <text evidence="5">The sequence shown here is derived from an EMBL/GenBank/DDBJ whole genome shotgun (WGS) entry which is preliminary data.</text>
</comment>
<gene>
    <name evidence="3 5" type="primary">nagB</name>
    <name evidence="5" type="ORF">IMZ08_21175</name>
</gene>
<comment type="similarity">
    <text evidence="3">Belongs to the glucosamine/galactosamine-6-phosphate isomerase family. NagB subfamily.</text>
</comment>
<keyword evidence="2 3" id="KW-0119">Carbohydrate metabolism</keyword>
<feature type="active site" description="For ring-opening step" evidence="3">
    <location>
        <position position="143"/>
    </location>
</feature>
<dbReference type="GO" id="GO:0004342">
    <property type="term" value="F:glucosamine-6-phosphate deaminase activity"/>
    <property type="evidence" value="ECO:0007669"/>
    <property type="project" value="UniProtKB-EC"/>
</dbReference>
<feature type="active site" description="For ring-opening step" evidence="3">
    <location>
        <position position="136"/>
    </location>
</feature>
<comment type="pathway">
    <text evidence="3">Amino-sugar metabolism; N-acetylneuraminate degradation; D-fructose 6-phosphate from N-acetylneuraminate: step 5/5.</text>
</comment>
<dbReference type="HAMAP" id="MF_01241">
    <property type="entry name" value="GlcN6P_deamin"/>
    <property type="match status" value="1"/>
</dbReference>
<evidence type="ECO:0000313" key="5">
    <source>
        <dbReference type="EMBL" id="MBE4910554.1"/>
    </source>
</evidence>
<feature type="active site" description="Proton acceptor; for ring-opening step" evidence="3">
    <location>
        <position position="138"/>
    </location>
</feature>
<dbReference type="PROSITE" id="PS01161">
    <property type="entry name" value="GLC_GALNAC_ISOMERASE"/>
    <property type="match status" value="1"/>
</dbReference>
<dbReference type="CDD" id="cd01399">
    <property type="entry name" value="GlcN6P_deaminase"/>
    <property type="match status" value="1"/>
</dbReference>
<organism evidence="5 6">
    <name type="scientific">Litchfieldia luteola</name>
    <dbReference type="NCBI Taxonomy" id="682179"/>
    <lineage>
        <taxon>Bacteria</taxon>
        <taxon>Bacillati</taxon>
        <taxon>Bacillota</taxon>
        <taxon>Bacilli</taxon>
        <taxon>Bacillales</taxon>
        <taxon>Bacillaceae</taxon>
        <taxon>Litchfieldia</taxon>
    </lineage>
</organism>
<sequence>MNTIVVKNYDEMAKKGAEILYQDISSNPKITLGLATGGTQIGVYTHLRKLHENTPLDLKDITTFNLDEYIGLAPESDNSYHFYMNKYFFQPMGISKKQTYLPNGLAEDIAEECKRYEKLIVEHGGIDIQVLGVGSNGHIGFNEPKTSFHCRTHEVNLAESTIQANARYFDSIEDVPKKAISMGIETIMEAKKIILFASGSKKAKAIYQLLRTDEIDADWPVTILKTHPNVTIVVDEAAYNSDDNNQHLNLENSRTIF</sequence>
<evidence type="ECO:0000256" key="2">
    <source>
        <dbReference type="ARBA" id="ARBA00023277"/>
    </source>
</evidence>
<evidence type="ECO:0000313" key="6">
    <source>
        <dbReference type="Proteomes" id="UP001516662"/>
    </source>
</evidence>
<dbReference type="InterPro" id="IPR006148">
    <property type="entry name" value="Glc/Gal-6P_isomerase"/>
</dbReference>
<dbReference type="PANTHER" id="PTHR11280:SF5">
    <property type="entry name" value="GLUCOSAMINE-6-PHOSPHATE ISOMERASE"/>
    <property type="match status" value="1"/>
</dbReference>
<dbReference type="SUPFAM" id="SSF100950">
    <property type="entry name" value="NagB/RpiA/CoA transferase-like"/>
    <property type="match status" value="1"/>
</dbReference>
<dbReference type="PANTHER" id="PTHR11280">
    <property type="entry name" value="GLUCOSAMINE-6-PHOSPHATE ISOMERASE"/>
    <property type="match status" value="1"/>
</dbReference>
<dbReference type="RefSeq" id="WP_193539836.1">
    <property type="nucleotide sequence ID" value="NZ_JADCLJ010000025.1"/>
</dbReference>
<proteinExistence type="inferred from homology"/>